<dbReference type="VEuPathDB" id="FungiDB:FOIG_00275"/>
<comment type="caution">
    <text evidence="3">The sequence shown here is derived from an EMBL/GenBank/DDBJ whole genome shotgun (WGS) entry which is preliminary data.</text>
</comment>
<dbReference type="PROSITE" id="PS50011">
    <property type="entry name" value="PROTEIN_KINASE_DOM"/>
    <property type="match status" value="1"/>
</dbReference>
<dbReference type="VEuPathDB" id="FungiDB:FOMG_00450"/>
<dbReference type="VEuPathDB" id="FungiDB:FOC1_g10013178"/>
<dbReference type="InterPro" id="IPR011009">
    <property type="entry name" value="Kinase-like_dom_sf"/>
</dbReference>
<evidence type="ECO:0000313" key="3">
    <source>
        <dbReference type="EMBL" id="RKK82900.1"/>
    </source>
</evidence>
<gene>
    <name evidence="3" type="ORF">BFJ69_g2807</name>
</gene>
<feature type="region of interest" description="Disordered" evidence="1">
    <location>
        <begin position="539"/>
        <end position="558"/>
    </location>
</feature>
<dbReference type="VEuPathDB" id="FungiDB:FOC4_g10007251"/>
<feature type="region of interest" description="Disordered" evidence="1">
    <location>
        <begin position="571"/>
        <end position="616"/>
    </location>
</feature>
<feature type="compositionally biased region" description="Basic residues" evidence="1">
    <location>
        <begin position="685"/>
        <end position="697"/>
    </location>
</feature>
<name>A0A420NRJ6_FUSOX</name>
<dbReference type="VEuPathDB" id="FungiDB:HZS61_000279"/>
<dbReference type="Proteomes" id="UP000285084">
    <property type="component" value="Unassembled WGS sequence"/>
</dbReference>
<feature type="region of interest" description="Disordered" evidence="1">
    <location>
        <begin position="666"/>
        <end position="705"/>
    </location>
</feature>
<dbReference type="AlphaFoldDB" id="A0A420NRJ6"/>
<dbReference type="EMBL" id="MRCX01000015">
    <property type="protein sequence ID" value="RKK82900.1"/>
    <property type="molecule type" value="Genomic_DNA"/>
</dbReference>
<evidence type="ECO:0000313" key="4">
    <source>
        <dbReference type="Proteomes" id="UP000285084"/>
    </source>
</evidence>
<organism evidence="3 4">
    <name type="scientific">Fusarium oxysporum</name>
    <name type="common">Fusarium vascular wilt</name>
    <dbReference type="NCBI Taxonomy" id="5507"/>
    <lineage>
        <taxon>Eukaryota</taxon>
        <taxon>Fungi</taxon>
        <taxon>Dikarya</taxon>
        <taxon>Ascomycota</taxon>
        <taxon>Pezizomycotina</taxon>
        <taxon>Sordariomycetes</taxon>
        <taxon>Hypocreomycetidae</taxon>
        <taxon>Hypocreales</taxon>
        <taxon>Nectriaceae</taxon>
        <taxon>Fusarium</taxon>
        <taxon>Fusarium oxysporum species complex</taxon>
    </lineage>
</organism>
<sequence>MKGKEIRTTTIPLVPRPPQSGECHFGLRNLQAIQGALLRGDEHVDILGWPCIPPPMWDHVERAEDTIGKEEVTPFTTIQNLNAPNHPWFSQDARNKIENKRWHGMKFKFIKVLARGRHGYVTLWDVVFDDKSVRRVVIKRAIDSLTNAFDPRKESEFHLRYDGAQHTTQVIDLHREAVVIHTRMIRSGTFTANAIRHGKQWNAEAEKCVVFEYMKFGDMVNIMQTVAARNAQIPDQVLWGIWECLVLGLATIAYTPSNSSSNSSFETWWKWAQSDKKEALTFLDRVEREWQIEHDVHLDLEVLNVLAGHDPATHPYQPIFKLHDLGAWSFKMNKAWESQDETQIWVMRGPVKLHGMAPEQFSKEWDKMSISMDKPSLRRFYGGEDLKRGNRVAGRFGMWTNIFLVARVMESIMTGVFSKFPYQAVAHDRTNKPTYGRMLQTPEYDHIDFELRETVRRCLYEKPKDRPSITQLLRNLLGRKEQGFNDRPEFVDKWWKALFEPQGPMPLPLETPPPASPVKQAVVGSVAKGGVAIASHMAQAAGNQGAPNQPPAPPYVLPHLRHIPFDQRRAQPNVKEPPAQPQAQRQVHWPRAQHQVQPQARQSQVQPGAQPYVPPHLRRGQHQVQHQVQPQAQPYVLPHLRRGQHNVTPSALGEDLANISLKRATQISSTKVAPDISPKSAKSGRVSKKPQKTKKAGNKAPPRKHDVIAEYVEEALPDMPVAFRNLLTRSKYLESQLEKEGFPVYSFVN</sequence>
<evidence type="ECO:0000256" key="1">
    <source>
        <dbReference type="SAM" id="MobiDB-lite"/>
    </source>
</evidence>
<evidence type="ECO:0000259" key="2">
    <source>
        <dbReference type="PROSITE" id="PS50011"/>
    </source>
</evidence>
<dbReference type="VEuPathDB" id="FungiDB:FOZG_00456"/>
<dbReference type="GO" id="GO:0004672">
    <property type="term" value="F:protein kinase activity"/>
    <property type="evidence" value="ECO:0007669"/>
    <property type="project" value="InterPro"/>
</dbReference>
<dbReference type="SUPFAM" id="SSF56112">
    <property type="entry name" value="Protein kinase-like (PK-like)"/>
    <property type="match status" value="1"/>
</dbReference>
<dbReference type="GO" id="GO:0005524">
    <property type="term" value="F:ATP binding"/>
    <property type="evidence" value="ECO:0007669"/>
    <property type="project" value="InterPro"/>
</dbReference>
<reference evidence="3 4" key="1">
    <citation type="journal article" date="2018" name="Sci. Rep.">
        <title>Characterisation of pathogen-specific regions and novel effector candidates in Fusarium oxysporum f. sp. cepae.</title>
        <authorList>
            <person name="Armitage A.D."/>
            <person name="Taylor A."/>
            <person name="Sobczyk M.K."/>
            <person name="Baxter L."/>
            <person name="Greenfield B.P."/>
            <person name="Bates H.J."/>
            <person name="Wilson F."/>
            <person name="Jackson A.C."/>
            <person name="Ott S."/>
            <person name="Harrison R.J."/>
            <person name="Clarkson J.P."/>
        </authorList>
    </citation>
    <scope>NUCLEOTIDE SEQUENCE [LARGE SCALE GENOMIC DNA]</scope>
    <source>
        <strain evidence="3 4">Fo_A13</strain>
    </source>
</reference>
<protein>
    <recommendedName>
        <fullName evidence="2">Protein kinase domain-containing protein</fullName>
    </recommendedName>
</protein>
<proteinExistence type="predicted"/>
<dbReference type="InterPro" id="IPR000719">
    <property type="entry name" value="Prot_kinase_dom"/>
</dbReference>
<dbReference type="Gene3D" id="1.10.510.10">
    <property type="entry name" value="Transferase(Phosphotransferase) domain 1"/>
    <property type="match status" value="1"/>
</dbReference>
<feature type="compositionally biased region" description="Low complexity" evidence="1">
    <location>
        <begin position="590"/>
        <end position="606"/>
    </location>
</feature>
<accession>A0A420NRJ6</accession>
<feature type="domain" description="Protein kinase" evidence="2">
    <location>
        <begin position="107"/>
        <end position="490"/>
    </location>
</feature>